<dbReference type="AlphaFoldDB" id="A0A1M5X5B6"/>
<dbReference type="InterPro" id="IPR005149">
    <property type="entry name" value="Tscrpt_reg_PadR_N"/>
</dbReference>
<reference evidence="3" key="1">
    <citation type="submission" date="2016-11" db="EMBL/GenBank/DDBJ databases">
        <authorList>
            <person name="Varghese N."/>
            <person name="Submissions S."/>
        </authorList>
    </citation>
    <scope>NUCLEOTIDE SEQUENCE [LARGE SCALE GENOMIC DNA]</scope>
    <source>
        <strain evidence="3">CGMCC 1.6496</strain>
    </source>
</reference>
<gene>
    <name evidence="2" type="ORF">SAMN05421807_12122</name>
</gene>
<dbReference type="Gene3D" id="1.10.10.10">
    <property type="entry name" value="Winged helix-like DNA-binding domain superfamily/Winged helix DNA-binding domain"/>
    <property type="match status" value="1"/>
</dbReference>
<evidence type="ECO:0000259" key="1">
    <source>
        <dbReference type="Pfam" id="PF03551"/>
    </source>
</evidence>
<proteinExistence type="predicted"/>
<dbReference type="InterPro" id="IPR036390">
    <property type="entry name" value="WH_DNA-bd_sf"/>
</dbReference>
<evidence type="ECO:0000313" key="3">
    <source>
        <dbReference type="Proteomes" id="UP000184079"/>
    </source>
</evidence>
<feature type="domain" description="Transcription regulator PadR N-terminal" evidence="1">
    <location>
        <begin position="14"/>
        <end position="87"/>
    </location>
</feature>
<dbReference type="OrthoDB" id="9808017at2"/>
<dbReference type="RefSeq" id="WP_073012779.1">
    <property type="nucleotide sequence ID" value="NZ_FQXD01000021.1"/>
</dbReference>
<name>A0A1M5X5B6_9BACI</name>
<evidence type="ECO:0000313" key="2">
    <source>
        <dbReference type="EMBL" id="SHH94684.1"/>
    </source>
</evidence>
<dbReference type="EMBL" id="FQXD01000021">
    <property type="protein sequence ID" value="SHH94684.1"/>
    <property type="molecule type" value="Genomic_DNA"/>
</dbReference>
<dbReference type="InterPro" id="IPR036388">
    <property type="entry name" value="WH-like_DNA-bd_sf"/>
</dbReference>
<dbReference type="Pfam" id="PF03551">
    <property type="entry name" value="PadR"/>
    <property type="match status" value="1"/>
</dbReference>
<keyword evidence="3" id="KW-1185">Reference proteome</keyword>
<sequence>MDKEIMKGSIDILLLSLLQNRDMYGYEMVKALKKNSNELYNMSEGTLYPALKRLEKKGWLQSYWGDSESGGRRKYYQITQQGKNELGKKLQEWNQISHLIKVCSEGLGWSQQSKPTFTKL</sequence>
<dbReference type="SUPFAM" id="SSF46785">
    <property type="entry name" value="Winged helix' DNA-binding domain"/>
    <property type="match status" value="1"/>
</dbReference>
<organism evidence="2 3">
    <name type="scientific">Virgibacillus chiguensis</name>
    <dbReference type="NCBI Taxonomy" id="411959"/>
    <lineage>
        <taxon>Bacteria</taxon>
        <taxon>Bacillati</taxon>
        <taxon>Bacillota</taxon>
        <taxon>Bacilli</taxon>
        <taxon>Bacillales</taxon>
        <taxon>Bacillaceae</taxon>
        <taxon>Virgibacillus</taxon>
    </lineage>
</organism>
<dbReference type="PANTHER" id="PTHR33169">
    <property type="entry name" value="PADR-FAMILY TRANSCRIPTIONAL REGULATOR"/>
    <property type="match status" value="1"/>
</dbReference>
<dbReference type="InterPro" id="IPR052509">
    <property type="entry name" value="Metal_resp_DNA-bind_regulator"/>
</dbReference>
<dbReference type="Proteomes" id="UP000184079">
    <property type="component" value="Unassembled WGS sequence"/>
</dbReference>
<protein>
    <submittedName>
        <fullName evidence="2">Transcriptional regulator</fullName>
    </submittedName>
</protein>
<accession>A0A1M5X5B6</accession>
<dbReference type="PANTHER" id="PTHR33169:SF25">
    <property type="entry name" value="DNA-BINDING PROTEIN YIZB-RELATED"/>
    <property type="match status" value="1"/>
</dbReference>